<sequence>MCGNPSIEVPYRPKIAELTVESRLIHHIIAHNILPRSGSYKYTSYLDLFILWCILNKVKLDLAFYIGWHIDTCVKKKNGAFLYGLHITTILNHFGVDLNGEKETRDVSHKDVYGETTMRQMRYEFKDNTWVKKNAPVMEQVNEEAQMDEAEAEGNEEAMQEDQEPPNAPSSSSRVNEDNFQLVFGCLDSLATGMGNFTTNMDNFSSMVTQRFSTYDENFASLAQSMEEIKEHLRNHGI</sequence>
<feature type="compositionally biased region" description="Acidic residues" evidence="1">
    <location>
        <begin position="145"/>
        <end position="164"/>
    </location>
</feature>
<proteinExistence type="predicted"/>
<dbReference type="AlphaFoldDB" id="A0A2N9ILJ0"/>
<evidence type="ECO:0000256" key="1">
    <source>
        <dbReference type="SAM" id="MobiDB-lite"/>
    </source>
</evidence>
<evidence type="ECO:0000313" key="2">
    <source>
        <dbReference type="EMBL" id="SPD25185.1"/>
    </source>
</evidence>
<organism evidence="2">
    <name type="scientific">Fagus sylvatica</name>
    <name type="common">Beechnut</name>
    <dbReference type="NCBI Taxonomy" id="28930"/>
    <lineage>
        <taxon>Eukaryota</taxon>
        <taxon>Viridiplantae</taxon>
        <taxon>Streptophyta</taxon>
        <taxon>Embryophyta</taxon>
        <taxon>Tracheophyta</taxon>
        <taxon>Spermatophyta</taxon>
        <taxon>Magnoliopsida</taxon>
        <taxon>eudicotyledons</taxon>
        <taxon>Gunneridae</taxon>
        <taxon>Pentapetalae</taxon>
        <taxon>rosids</taxon>
        <taxon>fabids</taxon>
        <taxon>Fagales</taxon>
        <taxon>Fagaceae</taxon>
        <taxon>Fagus</taxon>
    </lineage>
</organism>
<feature type="region of interest" description="Disordered" evidence="1">
    <location>
        <begin position="145"/>
        <end position="175"/>
    </location>
</feature>
<protein>
    <submittedName>
        <fullName evidence="2">Uncharacterized protein</fullName>
    </submittedName>
</protein>
<reference evidence="2" key="1">
    <citation type="submission" date="2018-02" db="EMBL/GenBank/DDBJ databases">
        <authorList>
            <person name="Cohen D.B."/>
            <person name="Kent A.D."/>
        </authorList>
    </citation>
    <scope>NUCLEOTIDE SEQUENCE</scope>
</reference>
<accession>A0A2N9ILJ0</accession>
<gene>
    <name evidence="2" type="ORF">FSB_LOCUS53067</name>
</gene>
<name>A0A2N9ILJ0_FAGSY</name>
<dbReference type="EMBL" id="OIVN01006105">
    <property type="protein sequence ID" value="SPD25185.1"/>
    <property type="molecule type" value="Genomic_DNA"/>
</dbReference>